<keyword evidence="1" id="KW-1133">Transmembrane helix</keyword>
<keyword evidence="1" id="KW-0812">Transmembrane</keyword>
<reference evidence="2 3" key="1">
    <citation type="submission" date="2016-11" db="EMBL/GenBank/DDBJ databases">
        <authorList>
            <person name="Jaros S."/>
            <person name="Januszkiewicz K."/>
            <person name="Wedrychowicz H."/>
        </authorList>
    </citation>
    <scope>NUCLEOTIDE SEQUENCE [LARGE SCALE GENOMIC DNA]</scope>
    <source>
        <strain evidence="2 3">DSM 17918</strain>
    </source>
</reference>
<keyword evidence="1" id="KW-0472">Membrane</keyword>
<dbReference type="RefSeq" id="WP_073343968.1">
    <property type="nucleotide sequence ID" value="NZ_FQVH01000018.1"/>
</dbReference>
<organism evidence="2 3">
    <name type="scientific">Caldanaerobius fijiensis DSM 17918</name>
    <dbReference type="NCBI Taxonomy" id="1121256"/>
    <lineage>
        <taxon>Bacteria</taxon>
        <taxon>Bacillati</taxon>
        <taxon>Bacillota</taxon>
        <taxon>Clostridia</taxon>
        <taxon>Thermoanaerobacterales</taxon>
        <taxon>Thermoanaerobacteraceae</taxon>
        <taxon>Caldanaerobius</taxon>
    </lineage>
</organism>
<evidence type="ECO:0000313" key="2">
    <source>
        <dbReference type="EMBL" id="SHF32250.1"/>
    </source>
</evidence>
<evidence type="ECO:0000256" key="1">
    <source>
        <dbReference type="SAM" id="Phobius"/>
    </source>
</evidence>
<name>A0A1M5APS2_9THEO</name>
<dbReference type="EMBL" id="FQVH01000018">
    <property type="protein sequence ID" value="SHF32250.1"/>
    <property type="molecule type" value="Genomic_DNA"/>
</dbReference>
<protein>
    <submittedName>
        <fullName evidence="2">Uncharacterized protein</fullName>
    </submittedName>
</protein>
<accession>A0A1M5APS2</accession>
<dbReference type="OrthoDB" id="9977145at2"/>
<evidence type="ECO:0000313" key="3">
    <source>
        <dbReference type="Proteomes" id="UP000184088"/>
    </source>
</evidence>
<dbReference type="STRING" id="1121256.SAMN02746089_01692"/>
<dbReference type="Proteomes" id="UP000184088">
    <property type="component" value="Unassembled WGS sequence"/>
</dbReference>
<gene>
    <name evidence="2" type="ORF">SAMN02746089_01692</name>
</gene>
<proteinExistence type="predicted"/>
<feature type="transmembrane region" description="Helical" evidence="1">
    <location>
        <begin position="57"/>
        <end position="80"/>
    </location>
</feature>
<sequence length="95" mass="11211">MMRKIKLLYILLIWLFFSWTTVFNDINIPLRGLISLPALINIYLGILLHVNTIQGQFIMSFITTIFAAYYLLYIITLFHVKQKKKSQKITTTNKQ</sequence>
<feature type="transmembrane region" description="Helical" evidence="1">
    <location>
        <begin position="34"/>
        <end position="50"/>
    </location>
</feature>
<keyword evidence="3" id="KW-1185">Reference proteome</keyword>
<dbReference type="AlphaFoldDB" id="A0A1M5APS2"/>